<evidence type="ECO:0000256" key="5">
    <source>
        <dbReference type="ARBA" id="ARBA00023136"/>
    </source>
</evidence>
<dbReference type="GO" id="GO:0005886">
    <property type="term" value="C:plasma membrane"/>
    <property type="evidence" value="ECO:0007669"/>
    <property type="project" value="TreeGrafter"/>
</dbReference>
<evidence type="ECO:0000313" key="10">
    <source>
        <dbReference type="Proteomes" id="UP000268321"/>
    </source>
</evidence>
<feature type="transmembrane region" description="Helical" evidence="7">
    <location>
        <begin position="344"/>
        <end position="363"/>
    </location>
</feature>
<dbReference type="PANTHER" id="PTHR23502">
    <property type="entry name" value="MAJOR FACILITATOR SUPERFAMILY"/>
    <property type="match status" value="1"/>
</dbReference>
<dbReference type="Proteomes" id="UP000268321">
    <property type="component" value="Unassembled WGS sequence"/>
</dbReference>
<evidence type="ECO:0000256" key="2">
    <source>
        <dbReference type="ARBA" id="ARBA00022448"/>
    </source>
</evidence>
<feature type="transmembrane region" description="Helical" evidence="7">
    <location>
        <begin position="219"/>
        <end position="240"/>
    </location>
</feature>
<keyword evidence="5 7" id="KW-0472">Membrane</keyword>
<dbReference type="PANTHER" id="PTHR23502:SF31">
    <property type="entry name" value="POLYAMINE TRANSPORTER 1"/>
    <property type="match status" value="1"/>
</dbReference>
<dbReference type="AlphaFoldDB" id="A0A4P9ZIQ0"/>
<dbReference type="CDD" id="cd17323">
    <property type="entry name" value="MFS_Tpo1_MDR_like"/>
    <property type="match status" value="1"/>
</dbReference>
<dbReference type="Pfam" id="PF07690">
    <property type="entry name" value="MFS_1"/>
    <property type="match status" value="1"/>
</dbReference>
<feature type="domain" description="Major facilitator superfamily (MFS) profile" evidence="8">
    <location>
        <begin position="96"/>
        <end position="513"/>
    </location>
</feature>
<dbReference type="InterPro" id="IPR011701">
    <property type="entry name" value="MFS"/>
</dbReference>
<feature type="transmembrane region" description="Helical" evidence="7">
    <location>
        <begin position="162"/>
        <end position="179"/>
    </location>
</feature>
<evidence type="ECO:0000259" key="8">
    <source>
        <dbReference type="PROSITE" id="PS50850"/>
    </source>
</evidence>
<dbReference type="Gene3D" id="1.20.1250.20">
    <property type="entry name" value="MFS general substrate transporter like domains"/>
    <property type="match status" value="1"/>
</dbReference>
<feature type="transmembrane region" description="Helical" evidence="7">
    <location>
        <begin position="479"/>
        <end position="499"/>
    </location>
</feature>
<feature type="compositionally biased region" description="Polar residues" evidence="6">
    <location>
        <begin position="29"/>
        <end position="43"/>
    </location>
</feature>
<proteinExistence type="predicted"/>
<feature type="transmembrane region" description="Helical" evidence="7">
    <location>
        <begin position="383"/>
        <end position="401"/>
    </location>
</feature>
<dbReference type="PROSITE" id="PS50850">
    <property type="entry name" value="MFS"/>
    <property type="match status" value="1"/>
</dbReference>
<keyword evidence="3 7" id="KW-0812">Transmembrane</keyword>
<dbReference type="OrthoDB" id="9986881at2759"/>
<dbReference type="InterPro" id="IPR036259">
    <property type="entry name" value="MFS_trans_sf"/>
</dbReference>
<dbReference type="GO" id="GO:0022857">
    <property type="term" value="F:transmembrane transporter activity"/>
    <property type="evidence" value="ECO:0007669"/>
    <property type="project" value="InterPro"/>
</dbReference>
<dbReference type="EMBL" id="ML004429">
    <property type="protein sequence ID" value="RKP32925.1"/>
    <property type="molecule type" value="Genomic_DNA"/>
</dbReference>
<feature type="transmembrane region" description="Helical" evidence="7">
    <location>
        <begin position="130"/>
        <end position="150"/>
    </location>
</feature>
<evidence type="ECO:0000256" key="7">
    <source>
        <dbReference type="SAM" id="Phobius"/>
    </source>
</evidence>
<keyword evidence="10" id="KW-1185">Reference proteome</keyword>
<sequence length="513" mass="56601">MESTTFPDDSSNIHMKYELENHSDEPDVQQFTGGNDLESQNETGHYPKLMLDESVSRAMSRRMTGVEEIYREASHLEEPMPTMGAGKPYPPMLPERDSYAPCVHLPASMGSAMFSQGSLQLMKDFHIGQIVEALGTSLFVFGFASGSILWGPLFELYGRKAVLVPAMFVFMCFFAVGAAKDIQTIMIYRFFAGFTGGAPSVVAPASMTDTFSPAPRGKAITMFAMAVFGGHMLAQISGGFITKNKNLGWRWISHFTGLIGLLALIAVVFLAEETHHGLILVKKAEKLRRRTGNWGIHAPHEEESILFLVSLYNAFIYGLPYLFLTAVPLIFAGEYGFSQGVSELPYLSMLIGVFIGGGIAVYMEKRFLVAYEKNEGKIDAEERLPPMMVGAVAYTIGLFWLGWTGAYADHVHWIAPTVGAAPVGIGHILLYFPSFNFVIDCYLFFAASALAGNAFSRSAFGASFPLFARQIFVNMKIQWAITLLVCPSLVMVPVPFLFYKYGANLRSKSKYAF</sequence>
<feature type="transmembrane region" description="Helical" evidence="7">
    <location>
        <begin position="444"/>
        <end position="467"/>
    </location>
</feature>
<gene>
    <name evidence="9" type="ORF">METBISCDRAFT_29429</name>
</gene>
<feature type="transmembrane region" description="Helical" evidence="7">
    <location>
        <begin position="252"/>
        <end position="271"/>
    </location>
</feature>
<evidence type="ECO:0000256" key="1">
    <source>
        <dbReference type="ARBA" id="ARBA00004141"/>
    </source>
</evidence>
<organism evidence="9 10">
    <name type="scientific">Metschnikowia bicuspidata</name>
    <dbReference type="NCBI Taxonomy" id="27322"/>
    <lineage>
        <taxon>Eukaryota</taxon>
        <taxon>Fungi</taxon>
        <taxon>Dikarya</taxon>
        <taxon>Ascomycota</taxon>
        <taxon>Saccharomycotina</taxon>
        <taxon>Pichiomycetes</taxon>
        <taxon>Metschnikowiaceae</taxon>
        <taxon>Metschnikowia</taxon>
    </lineage>
</organism>
<accession>A0A4P9ZIQ0</accession>
<keyword evidence="4 7" id="KW-1133">Transmembrane helix</keyword>
<protein>
    <submittedName>
        <fullName evidence="9">MFS general substrate transporter</fullName>
    </submittedName>
</protein>
<evidence type="ECO:0000256" key="6">
    <source>
        <dbReference type="SAM" id="MobiDB-lite"/>
    </source>
</evidence>
<dbReference type="InterPro" id="IPR020846">
    <property type="entry name" value="MFS_dom"/>
</dbReference>
<dbReference type="SUPFAM" id="SSF103473">
    <property type="entry name" value="MFS general substrate transporter"/>
    <property type="match status" value="1"/>
</dbReference>
<feature type="region of interest" description="Disordered" evidence="6">
    <location>
        <begin position="22"/>
        <end position="47"/>
    </location>
</feature>
<name>A0A4P9ZIQ0_9ASCO</name>
<feature type="transmembrane region" description="Helical" evidence="7">
    <location>
        <begin position="314"/>
        <end position="332"/>
    </location>
</feature>
<feature type="transmembrane region" description="Helical" evidence="7">
    <location>
        <begin position="186"/>
        <end position="207"/>
    </location>
</feature>
<evidence type="ECO:0000256" key="4">
    <source>
        <dbReference type="ARBA" id="ARBA00022989"/>
    </source>
</evidence>
<reference evidence="10" key="1">
    <citation type="journal article" date="2018" name="Nat. Microbiol.">
        <title>Leveraging single-cell genomics to expand the fungal tree of life.</title>
        <authorList>
            <person name="Ahrendt S.R."/>
            <person name="Quandt C.A."/>
            <person name="Ciobanu D."/>
            <person name="Clum A."/>
            <person name="Salamov A."/>
            <person name="Andreopoulos B."/>
            <person name="Cheng J.F."/>
            <person name="Woyke T."/>
            <person name="Pelin A."/>
            <person name="Henrissat B."/>
            <person name="Reynolds N.K."/>
            <person name="Benny G.L."/>
            <person name="Smith M.E."/>
            <person name="James T.Y."/>
            <person name="Grigoriev I.V."/>
        </authorList>
    </citation>
    <scope>NUCLEOTIDE SEQUENCE [LARGE SCALE GENOMIC DNA]</scope>
    <source>
        <strain evidence="10">Baker2002</strain>
    </source>
</reference>
<feature type="transmembrane region" description="Helical" evidence="7">
    <location>
        <begin position="413"/>
        <end position="432"/>
    </location>
</feature>
<evidence type="ECO:0000256" key="3">
    <source>
        <dbReference type="ARBA" id="ARBA00022692"/>
    </source>
</evidence>
<keyword evidence="2" id="KW-0813">Transport</keyword>
<evidence type="ECO:0000313" key="9">
    <source>
        <dbReference type="EMBL" id="RKP32925.1"/>
    </source>
</evidence>
<comment type="subcellular location">
    <subcellularLocation>
        <location evidence="1">Membrane</location>
        <topology evidence="1">Multi-pass membrane protein</topology>
    </subcellularLocation>
</comment>